<dbReference type="Proteomes" id="UP000195569">
    <property type="component" value="Unassembled WGS sequence"/>
</dbReference>
<reference evidence="1" key="1">
    <citation type="submission" date="2016-12" db="EMBL/GenBank/DDBJ databases">
        <authorList>
            <person name="Moulin L."/>
        </authorList>
    </citation>
    <scope>NUCLEOTIDE SEQUENCE [LARGE SCALE GENOMIC DNA]</scope>
    <source>
        <strain evidence="1">STM 7183</strain>
    </source>
</reference>
<name>A0A1N7S9H5_9BURK</name>
<dbReference type="EMBL" id="CYGY02000036">
    <property type="protein sequence ID" value="SIT43971.1"/>
    <property type="molecule type" value="Genomic_DNA"/>
</dbReference>
<evidence type="ECO:0000313" key="2">
    <source>
        <dbReference type="Proteomes" id="UP000195569"/>
    </source>
</evidence>
<gene>
    <name evidence="1" type="ORF">BN2476_360063</name>
</gene>
<dbReference type="AlphaFoldDB" id="A0A1N7S9H5"/>
<protein>
    <submittedName>
        <fullName evidence="1">Uncharacterized protein</fullName>
    </submittedName>
</protein>
<organism evidence="1 2">
    <name type="scientific">Paraburkholderia piptadeniae</name>
    <dbReference type="NCBI Taxonomy" id="1701573"/>
    <lineage>
        <taxon>Bacteria</taxon>
        <taxon>Pseudomonadati</taxon>
        <taxon>Pseudomonadota</taxon>
        <taxon>Betaproteobacteria</taxon>
        <taxon>Burkholderiales</taxon>
        <taxon>Burkholderiaceae</taxon>
        <taxon>Paraburkholderia</taxon>
    </lineage>
</organism>
<accession>A0A1N7S9H5</accession>
<evidence type="ECO:0000313" key="1">
    <source>
        <dbReference type="EMBL" id="SIT43971.1"/>
    </source>
</evidence>
<sequence>MEQIFVSRASAIQRLLERRRDLLSDVEFNPSLAYSIADVEQLLLDVRAGRLNVFQFTDGMGQICRIFIL</sequence>
<proteinExistence type="predicted"/>
<keyword evidence="2" id="KW-1185">Reference proteome</keyword>
<dbReference type="Gene3D" id="1.10.150.610">
    <property type="match status" value="1"/>
</dbReference>
<comment type="caution">
    <text evidence="1">The sequence shown here is derived from an EMBL/GenBank/DDBJ whole genome shotgun (WGS) entry which is preliminary data.</text>
</comment>